<evidence type="ECO:0000256" key="1">
    <source>
        <dbReference type="SAM" id="MobiDB-lite"/>
    </source>
</evidence>
<feature type="region of interest" description="Disordered" evidence="1">
    <location>
        <begin position="171"/>
        <end position="195"/>
    </location>
</feature>
<keyword evidence="2" id="KW-0812">Transmembrane</keyword>
<keyword evidence="2" id="KW-1133">Transmembrane helix</keyword>
<reference evidence="4 5" key="1">
    <citation type="journal article" date="2015" name="Biotechnol. Biofuels">
        <title>Enhanced degradation of softwood versus hardwood by the white-rot fungus Pycnoporus coccineus.</title>
        <authorList>
            <person name="Couturier M."/>
            <person name="Navarro D."/>
            <person name="Chevret D."/>
            <person name="Henrissat B."/>
            <person name="Piumi F."/>
            <person name="Ruiz-Duenas F.J."/>
            <person name="Martinez A.T."/>
            <person name="Grigoriev I.V."/>
            <person name="Riley R."/>
            <person name="Lipzen A."/>
            <person name="Berrin J.G."/>
            <person name="Master E.R."/>
            <person name="Rosso M.N."/>
        </authorList>
    </citation>
    <scope>NUCLEOTIDE SEQUENCE [LARGE SCALE GENOMIC DNA]</scope>
    <source>
        <strain evidence="4 5">BRFM310</strain>
    </source>
</reference>
<dbReference type="STRING" id="1353009.A0A1Y2IUZ2"/>
<dbReference type="Gene3D" id="2.60.120.260">
    <property type="entry name" value="Galactose-binding domain-like"/>
    <property type="match status" value="1"/>
</dbReference>
<evidence type="ECO:0000256" key="3">
    <source>
        <dbReference type="SAM" id="SignalP"/>
    </source>
</evidence>
<evidence type="ECO:0000313" key="5">
    <source>
        <dbReference type="Proteomes" id="UP000193067"/>
    </source>
</evidence>
<evidence type="ECO:0000313" key="4">
    <source>
        <dbReference type="EMBL" id="OSD04907.1"/>
    </source>
</evidence>
<name>A0A1Y2IUZ2_TRAC3</name>
<feature type="compositionally biased region" description="Low complexity" evidence="1">
    <location>
        <begin position="171"/>
        <end position="180"/>
    </location>
</feature>
<dbReference type="AlphaFoldDB" id="A0A1Y2IUZ2"/>
<feature type="transmembrane region" description="Helical" evidence="2">
    <location>
        <begin position="204"/>
        <end position="226"/>
    </location>
</feature>
<feature type="signal peptide" evidence="3">
    <location>
        <begin position="1"/>
        <end position="33"/>
    </location>
</feature>
<dbReference type="OrthoDB" id="2757832at2759"/>
<proteinExistence type="predicted"/>
<protein>
    <recommendedName>
        <fullName evidence="6">Mid2 domain-containing protein</fullName>
    </recommendedName>
</protein>
<dbReference type="Proteomes" id="UP000193067">
    <property type="component" value="Unassembled WGS sequence"/>
</dbReference>
<keyword evidence="3" id="KW-0732">Signal</keyword>
<gene>
    <name evidence="4" type="ORF">PYCCODRAFT_82221</name>
</gene>
<feature type="chain" id="PRO_5012598629" description="Mid2 domain-containing protein" evidence="3">
    <location>
        <begin position="34"/>
        <end position="280"/>
    </location>
</feature>
<sequence>MLPPTLGGFCSTLRLSVTAICLSVLCYVSQSHAAVIVDDSNPTLRYSGPWTNVSHIHYPNITGATDYNGTLTYTTSVGALVQFNFTGSSVIVYGIVSPAFNVAVRSTLDGVMNPSVFVVNGSTTTTEIHHYPLYISGTMPFDAHTITLENIGDQLWIDSIEVASAPPLSPSAATIPSTTAGNFDEPTSSANASRAATTSGVSDGAIGGIVVAATVAILAALVLALYCRERRQRIRGAGHTSSHRMRPAGALPNLGYGSYYDRRSEDDSDLITTLPPAYHP</sequence>
<dbReference type="EMBL" id="KZ084095">
    <property type="protein sequence ID" value="OSD04907.1"/>
    <property type="molecule type" value="Genomic_DNA"/>
</dbReference>
<evidence type="ECO:0000256" key="2">
    <source>
        <dbReference type="SAM" id="Phobius"/>
    </source>
</evidence>
<keyword evidence="2" id="KW-0472">Membrane</keyword>
<evidence type="ECO:0008006" key="6">
    <source>
        <dbReference type="Google" id="ProtNLM"/>
    </source>
</evidence>
<keyword evidence="5" id="KW-1185">Reference proteome</keyword>
<accession>A0A1Y2IUZ2</accession>
<organism evidence="4 5">
    <name type="scientific">Trametes coccinea (strain BRFM310)</name>
    <name type="common">Pycnoporus coccineus</name>
    <dbReference type="NCBI Taxonomy" id="1353009"/>
    <lineage>
        <taxon>Eukaryota</taxon>
        <taxon>Fungi</taxon>
        <taxon>Dikarya</taxon>
        <taxon>Basidiomycota</taxon>
        <taxon>Agaricomycotina</taxon>
        <taxon>Agaricomycetes</taxon>
        <taxon>Polyporales</taxon>
        <taxon>Polyporaceae</taxon>
        <taxon>Trametes</taxon>
    </lineage>
</organism>